<sequence>MLSLNLFYTTMMLKYFILAAFIATGSVFGVSDGDKEKAYRKYIGERELPVPFKTKVSEPLKTGHTIHVIGKISEKPKRIDFNFHKGAGDDADMPLHLSIRFDEGIFHSKIVYNIYENGNWSETEQRISNPFKANSDFDLRVRITDGLFKVFANRKEIGTFKQRTSIDGIDHVSITGDIKSLSLFKYGGAIFETPYTALANLTPGKRLDIAAVSKGKRVDIDLNRKNGDTALQLSIRYGEKAIVRNSKTGDVWGTEERTGKFNLEKGEVFDVTIINESWSFQIFINGQRYAAYSHRGDINDVRNVEITGDVELLTVTVNDKALQSAIIWIQDLLYVRNMHKGYIVTENDYNRCAEIKLFTKSDKVIATIYSSRNNKIFKTPISLNNSFDLIQLKANFAIVLDVNKGTCSRTSLELAYANLCNSENLHKYQRPIIARVVICQNSPSWKDIAVPEDVMKHEIMHALGFGMYHERKRTRSKGDKINWKISNDPKKTFKFQRHFMDFDEKAVAYAQKHFECPLLKHIEADTEKKFHLNEYIFGNELMTPISSKTKNIFTEISASILESTFLGNQSWYKFDMAKIKKETKNYWYGRGWGCEFLEKSCIEYIEKNPKKAFPFCSLNDYLISYWRGSHFSVCYQTTKRRKNRILAKCNIQQYVDEPGIKMNMNRSSITDYYPILLQYGVKSNLFGSSKLFRYCPMIKEIANNEPFLARIDNEGTRIVEC</sequence>
<dbReference type="Proteomes" id="UP000038045">
    <property type="component" value="Unplaced"/>
</dbReference>
<dbReference type="Gene3D" id="3.90.132.10">
    <property type="entry name" value="Leishmanolysin , domain 2"/>
    <property type="match status" value="1"/>
</dbReference>
<dbReference type="SMART" id="SM00276">
    <property type="entry name" value="GLECT"/>
    <property type="match status" value="2"/>
</dbReference>
<evidence type="ECO:0000256" key="4">
    <source>
        <dbReference type="ARBA" id="ARBA00022734"/>
    </source>
</evidence>
<dbReference type="GO" id="GO:0030246">
    <property type="term" value="F:carbohydrate binding"/>
    <property type="evidence" value="ECO:0007669"/>
    <property type="project" value="UniProtKB-KW"/>
</dbReference>
<evidence type="ECO:0000256" key="3">
    <source>
        <dbReference type="ARBA" id="ARBA00022723"/>
    </source>
</evidence>
<keyword evidence="2 10" id="KW-0645">Protease</keyword>
<dbReference type="InterPro" id="IPR044156">
    <property type="entry name" value="Galectin-like"/>
</dbReference>
<dbReference type="PROSITE" id="PS51304">
    <property type="entry name" value="GALECTIN"/>
    <property type="match status" value="2"/>
</dbReference>
<evidence type="ECO:0000256" key="2">
    <source>
        <dbReference type="ARBA" id="ARBA00022670"/>
    </source>
</evidence>
<dbReference type="WBParaSite" id="PTRK_0001610300.1">
    <property type="protein sequence ID" value="PTRK_0001610300.1"/>
    <property type="gene ID" value="PTRK_0001610300"/>
</dbReference>
<accession>A0A0N5A394</accession>
<dbReference type="Gene3D" id="3.10.170.20">
    <property type="match status" value="1"/>
</dbReference>
<evidence type="ECO:0000256" key="8">
    <source>
        <dbReference type="PIRSR" id="PIRSR601577-1"/>
    </source>
</evidence>
<keyword evidence="6 9" id="KW-0862">Zinc</keyword>
<comment type="cofactor">
    <cofactor evidence="9 10">
        <name>Zn(2+)</name>
        <dbReference type="ChEBI" id="CHEBI:29105"/>
    </cofactor>
    <text evidence="9 10">Binds 1 zinc ion per subunit.</text>
</comment>
<dbReference type="GO" id="GO:0046872">
    <property type="term" value="F:metal ion binding"/>
    <property type="evidence" value="ECO:0007669"/>
    <property type="project" value="UniProtKB-KW"/>
</dbReference>
<dbReference type="GO" id="GO:0006508">
    <property type="term" value="P:proteolysis"/>
    <property type="evidence" value="ECO:0007669"/>
    <property type="project" value="UniProtKB-KW"/>
</dbReference>
<evidence type="ECO:0000313" key="13">
    <source>
        <dbReference type="WBParaSite" id="PTRK_0001610300.1"/>
    </source>
</evidence>
<organism evidence="12 13">
    <name type="scientific">Parastrongyloides trichosuri</name>
    <name type="common">Possum-specific nematode worm</name>
    <dbReference type="NCBI Taxonomy" id="131310"/>
    <lineage>
        <taxon>Eukaryota</taxon>
        <taxon>Metazoa</taxon>
        <taxon>Ecdysozoa</taxon>
        <taxon>Nematoda</taxon>
        <taxon>Chromadorea</taxon>
        <taxon>Rhabditida</taxon>
        <taxon>Tylenchina</taxon>
        <taxon>Panagrolaimomorpha</taxon>
        <taxon>Strongyloidoidea</taxon>
        <taxon>Strongyloididae</taxon>
        <taxon>Parastrongyloides</taxon>
    </lineage>
</organism>
<dbReference type="GO" id="GO:0016020">
    <property type="term" value="C:membrane"/>
    <property type="evidence" value="ECO:0007669"/>
    <property type="project" value="InterPro"/>
</dbReference>
<evidence type="ECO:0000256" key="9">
    <source>
        <dbReference type="PIRSR" id="PIRSR601577-2"/>
    </source>
</evidence>
<dbReference type="EC" id="3.4.24.-" evidence="10"/>
<keyword evidence="3 9" id="KW-0479">Metal-binding</keyword>
<dbReference type="PANTHER" id="PTHR11346:SF180">
    <property type="entry name" value="GALECTIN"/>
    <property type="match status" value="1"/>
</dbReference>
<dbReference type="SMART" id="SM00908">
    <property type="entry name" value="Gal-bind_lectin"/>
    <property type="match status" value="2"/>
</dbReference>
<proteinExistence type="inferred from homology"/>
<reference evidence="13" key="1">
    <citation type="submission" date="2017-02" db="UniProtKB">
        <authorList>
            <consortium name="WormBaseParasite"/>
        </authorList>
    </citation>
    <scope>IDENTIFICATION</scope>
</reference>
<feature type="domain" description="Galectin" evidence="11">
    <location>
        <begin position="193"/>
        <end position="318"/>
    </location>
</feature>
<keyword evidence="7 9" id="KW-0482">Metalloprotease</keyword>
<name>A0A0N5A394_PARTI</name>
<keyword evidence="5 10" id="KW-0378">Hydrolase</keyword>
<feature type="active site" evidence="8">
    <location>
        <position position="458"/>
    </location>
</feature>
<dbReference type="SUPFAM" id="SSF55486">
    <property type="entry name" value="Metalloproteases ('zincins'), catalytic domain"/>
    <property type="match status" value="1"/>
</dbReference>
<dbReference type="Pfam" id="PF01457">
    <property type="entry name" value="Peptidase_M8"/>
    <property type="match status" value="1"/>
</dbReference>
<dbReference type="SUPFAM" id="SSF49899">
    <property type="entry name" value="Concanavalin A-like lectins/glucanases"/>
    <property type="match status" value="2"/>
</dbReference>
<evidence type="ECO:0000256" key="6">
    <source>
        <dbReference type="ARBA" id="ARBA00022833"/>
    </source>
</evidence>
<dbReference type="Gene3D" id="2.60.120.200">
    <property type="match status" value="2"/>
</dbReference>
<evidence type="ECO:0000256" key="5">
    <source>
        <dbReference type="ARBA" id="ARBA00022801"/>
    </source>
</evidence>
<dbReference type="InterPro" id="IPR001079">
    <property type="entry name" value="Galectin_CRD"/>
</dbReference>
<dbReference type="PANTHER" id="PTHR11346">
    <property type="entry name" value="GALECTIN"/>
    <property type="match status" value="1"/>
</dbReference>
<comment type="similarity">
    <text evidence="1 10">Belongs to the peptidase M8 family.</text>
</comment>
<evidence type="ECO:0000259" key="11">
    <source>
        <dbReference type="PROSITE" id="PS51304"/>
    </source>
</evidence>
<feature type="domain" description="Galectin" evidence="11">
    <location>
        <begin position="52"/>
        <end position="187"/>
    </location>
</feature>
<dbReference type="Pfam" id="PF00337">
    <property type="entry name" value="Gal-bind_lectin"/>
    <property type="match status" value="2"/>
</dbReference>
<dbReference type="CDD" id="cd00070">
    <property type="entry name" value="GLECT"/>
    <property type="match status" value="2"/>
</dbReference>
<feature type="binding site" evidence="9">
    <location>
        <position position="461"/>
    </location>
    <ligand>
        <name>Zn(2+)</name>
        <dbReference type="ChEBI" id="CHEBI:29105"/>
        <note>catalytic</note>
    </ligand>
</feature>
<evidence type="ECO:0000256" key="7">
    <source>
        <dbReference type="ARBA" id="ARBA00023049"/>
    </source>
</evidence>
<evidence type="ECO:0000256" key="10">
    <source>
        <dbReference type="RuleBase" id="RU366077"/>
    </source>
</evidence>
<dbReference type="AlphaFoldDB" id="A0A0N5A394"/>
<keyword evidence="12" id="KW-1185">Reference proteome</keyword>
<dbReference type="GO" id="GO:0004222">
    <property type="term" value="F:metalloendopeptidase activity"/>
    <property type="evidence" value="ECO:0007669"/>
    <property type="project" value="UniProtKB-UniRule"/>
</dbReference>
<dbReference type="InterPro" id="IPR001577">
    <property type="entry name" value="Peptidase_M8"/>
</dbReference>
<evidence type="ECO:0000313" key="12">
    <source>
        <dbReference type="Proteomes" id="UP000038045"/>
    </source>
</evidence>
<feature type="binding site" evidence="9">
    <location>
        <position position="531"/>
    </location>
    <ligand>
        <name>Zn(2+)</name>
        <dbReference type="ChEBI" id="CHEBI:29105"/>
        <note>catalytic</note>
    </ligand>
</feature>
<dbReference type="InterPro" id="IPR013320">
    <property type="entry name" value="ConA-like_dom_sf"/>
</dbReference>
<feature type="binding site" evidence="9">
    <location>
        <position position="457"/>
    </location>
    <ligand>
        <name>Zn(2+)</name>
        <dbReference type="ChEBI" id="CHEBI:29105"/>
        <note>catalytic</note>
    </ligand>
</feature>
<dbReference type="GO" id="GO:0007155">
    <property type="term" value="P:cell adhesion"/>
    <property type="evidence" value="ECO:0007669"/>
    <property type="project" value="InterPro"/>
</dbReference>
<protein>
    <recommendedName>
        <fullName evidence="10">Leishmanolysin-like peptidase</fullName>
        <ecNumber evidence="10">3.4.24.-</ecNumber>
    </recommendedName>
</protein>
<keyword evidence="4" id="KW-0430">Lectin</keyword>
<evidence type="ECO:0000256" key="1">
    <source>
        <dbReference type="ARBA" id="ARBA00005860"/>
    </source>
</evidence>